<dbReference type="PROSITE" id="PS50181">
    <property type="entry name" value="FBOX"/>
    <property type="match status" value="1"/>
</dbReference>
<reference evidence="3" key="1">
    <citation type="journal article" date="2023" name="Insect Mol. Biol.">
        <title>Genome sequencing provides insights into the evolution of gene families encoding plant cell wall-degrading enzymes in longhorned beetles.</title>
        <authorList>
            <person name="Shin N.R."/>
            <person name="Okamura Y."/>
            <person name="Kirsch R."/>
            <person name="Pauchet Y."/>
        </authorList>
    </citation>
    <scope>NUCLEOTIDE SEQUENCE</scope>
    <source>
        <strain evidence="3">MMC_N1</strain>
    </source>
</reference>
<gene>
    <name evidence="3" type="ORF">NQ317_004395</name>
</gene>
<dbReference type="Pfam" id="PF13516">
    <property type="entry name" value="LRR_6"/>
    <property type="match status" value="1"/>
</dbReference>
<organism evidence="3 4">
    <name type="scientific">Molorchus minor</name>
    <dbReference type="NCBI Taxonomy" id="1323400"/>
    <lineage>
        <taxon>Eukaryota</taxon>
        <taxon>Metazoa</taxon>
        <taxon>Ecdysozoa</taxon>
        <taxon>Arthropoda</taxon>
        <taxon>Hexapoda</taxon>
        <taxon>Insecta</taxon>
        <taxon>Pterygota</taxon>
        <taxon>Neoptera</taxon>
        <taxon>Endopterygota</taxon>
        <taxon>Coleoptera</taxon>
        <taxon>Polyphaga</taxon>
        <taxon>Cucujiformia</taxon>
        <taxon>Chrysomeloidea</taxon>
        <taxon>Cerambycidae</taxon>
        <taxon>Lamiinae</taxon>
        <taxon>Monochamini</taxon>
        <taxon>Molorchus</taxon>
    </lineage>
</organism>
<evidence type="ECO:0000313" key="3">
    <source>
        <dbReference type="EMBL" id="KAJ8968519.1"/>
    </source>
</evidence>
<comment type="caution">
    <text evidence="3">The sequence shown here is derived from an EMBL/GenBank/DDBJ whole genome shotgun (WGS) entry which is preliminary data.</text>
</comment>
<sequence>MDCEDVEMDKGSKIETLLKMNHVEQFVSKVLDYTSRYNNSNSYYYSPINLVGKYVKYPSYGDCPETYFLVLNTFLSSFKIKGHMVIGGKRAEAYQQNYRPQDSDPLEAEDYITLQFDSAVIPRDALHIRNLQSRCSCTDLGKDIGQDDTPLGTSMGTPPEMCSHESRKFHPQIKEINHLINTIRLEFNQSHLLYHYSLDAVLLAGYQPMSTLQYNMLVSGVVNHMVSVAAKQNDSENVCDTVSDSQDLFDNLPYEVIIHIFQYLDLKSLSQCAQVNKIWNVVSADPILYQNLSLKSYWYLVDCGTLEYFMKKCNTLKKLDLSWCGNDCVSVIEFKRLVADFLRRSCNTLTHLSLGNCKYVDMEIMEELSACKELVDLRLINITSYLLTINNLTKLVSLDLTCHNIMDSVLIRILKLNPNLKHITVDLCENLMALDQVAEVVEKHNKFLTTWSSWKVVTFTSEGIKNFGKCPYLTELDLGWCLMSTDPGDCLEIIADGCRQLKRLILSEWRGLNDHLLMSIIMNCKELTQLDLLGIKNITANLCEKALLMLPKLRLLDISFCESVRQDEVEIWRQQFPHITIQRSCQYLVNDYLN</sequence>
<evidence type="ECO:0000256" key="1">
    <source>
        <dbReference type="ARBA" id="ARBA00022786"/>
    </source>
</evidence>
<dbReference type="SMART" id="SM00367">
    <property type="entry name" value="LRR_CC"/>
    <property type="match status" value="4"/>
</dbReference>
<dbReference type="Proteomes" id="UP001162164">
    <property type="component" value="Unassembled WGS sequence"/>
</dbReference>
<dbReference type="InterPro" id="IPR001810">
    <property type="entry name" value="F-box_dom"/>
</dbReference>
<dbReference type="PANTHER" id="PTHR13318:SF190">
    <property type="entry name" value="PARTNER OF PAIRED, ISOFORM B"/>
    <property type="match status" value="1"/>
</dbReference>
<dbReference type="SUPFAM" id="SSF81383">
    <property type="entry name" value="F-box domain"/>
    <property type="match status" value="1"/>
</dbReference>
<evidence type="ECO:0000313" key="4">
    <source>
        <dbReference type="Proteomes" id="UP001162164"/>
    </source>
</evidence>
<dbReference type="Pfam" id="PF12937">
    <property type="entry name" value="F-box-like"/>
    <property type="match status" value="1"/>
</dbReference>
<feature type="domain" description="F-box" evidence="2">
    <location>
        <begin position="246"/>
        <end position="292"/>
    </location>
</feature>
<dbReference type="Gene3D" id="1.20.1280.50">
    <property type="match status" value="1"/>
</dbReference>
<dbReference type="Gene3D" id="3.80.10.10">
    <property type="entry name" value="Ribonuclease Inhibitor"/>
    <property type="match status" value="2"/>
</dbReference>
<dbReference type="InterPro" id="IPR032675">
    <property type="entry name" value="LRR_dom_sf"/>
</dbReference>
<evidence type="ECO:0000259" key="2">
    <source>
        <dbReference type="PROSITE" id="PS50181"/>
    </source>
</evidence>
<dbReference type="InterPro" id="IPR001611">
    <property type="entry name" value="Leu-rich_rpt"/>
</dbReference>
<dbReference type="SMART" id="SM00256">
    <property type="entry name" value="FBOX"/>
    <property type="match status" value="1"/>
</dbReference>
<dbReference type="EMBL" id="JAPWTJ010001972">
    <property type="protein sequence ID" value="KAJ8968519.1"/>
    <property type="molecule type" value="Genomic_DNA"/>
</dbReference>
<dbReference type="PANTHER" id="PTHR13318">
    <property type="entry name" value="PARTNER OF PAIRED, ISOFORM B-RELATED"/>
    <property type="match status" value="1"/>
</dbReference>
<dbReference type="InterPro" id="IPR036047">
    <property type="entry name" value="F-box-like_dom_sf"/>
</dbReference>
<proteinExistence type="predicted"/>
<protein>
    <recommendedName>
        <fullName evidence="2">F-box domain-containing protein</fullName>
    </recommendedName>
</protein>
<dbReference type="InterPro" id="IPR006553">
    <property type="entry name" value="Leu-rich_rpt_Cys-con_subtyp"/>
</dbReference>
<accession>A0ABQ9IYF2</accession>
<keyword evidence="4" id="KW-1185">Reference proteome</keyword>
<dbReference type="SUPFAM" id="SSF52047">
    <property type="entry name" value="RNI-like"/>
    <property type="match status" value="1"/>
</dbReference>
<name>A0ABQ9IYF2_9CUCU</name>
<keyword evidence="1" id="KW-0833">Ubl conjugation pathway</keyword>